<evidence type="ECO:0000313" key="4">
    <source>
        <dbReference type="Proteomes" id="UP000051950"/>
    </source>
</evidence>
<organism evidence="3 4">
    <name type="scientific">Pedobacter ginsenosidimutans</name>
    <dbReference type="NCBI Taxonomy" id="687842"/>
    <lineage>
        <taxon>Bacteria</taxon>
        <taxon>Pseudomonadati</taxon>
        <taxon>Bacteroidota</taxon>
        <taxon>Sphingobacteriia</taxon>
        <taxon>Sphingobacteriales</taxon>
        <taxon>Sphingobacteriaceae</taxon>
        <taxon>Pedobacter</taxon>
    </lineage>
</organism>
<dbReference type="STRING" id="687842.ASU31_02855"/>
<accession>A0A0T5VUF6</accession>
<dbReference type="OrthoDB" id="9809908at2"/>
<feature type="transmembrane region" description="Helical" evidence="1">
    <location>
        <begin position="53"/>
        <end position="73"/>
    </location>
</feature>
<feature type="transmembrane region" description="Helical" evidence="1">
    <location>
        <begin position="136"/>
        <end position="157"/>
    </location>
</feature>
<evidence type="ECO:0000256" key="1">
    <source>
        <dbReference type="SAM" id="Phobius"/>
    </source>
</evidence>
<dbReference type="Proteomes" id="UP000051950">
    <property type="component" value="Unassembled WGS sequence"/>
</dbReference>
<keyword evidence="3" id="KW-0808">Transferase</keyword>
<dbReference type="RefSeq" id="WP_057930894.1">
    <property type="nucleotide sequence ID" value="NZ_LMZQ01000002.1"/>
</dbReference>
<dbReference type="InterPro" id="IPR010559">
    <property type="entry name" value="Sig_transdc_His_kin_internal"/>
</dbReference>
<evidence type="ECO:0000313" key="3">
    <source>
        <dbReference type="EMBL" id="KRT17499.1"/>
    </source>
</evidence>
<keyword evidence="1" id="KW-1133">Transmembrane helix</keyword>
<gene>
    <name evidence="3" type="ORF">ASU31_02855</name>
</gene>
<feature type="domain" description="Signal transduction histidine kinase internal region" evidence="2">
    <location>
        <begin position="184"/>
        <end position="260"/>
    </location>
</feature>
<dbReference type="PANTHER" id="PTHR34220:SF7">
    <property type="entry name" value="SENSOR HISTIDINE KINASE YPDA"/>
    <property type="match status" value="1"/>
</dbReference>
<dbReference type="InterPro" id="IPR050640">
    <property type="entry name" value="Bact_2-comp_sensor_kinase"/>
</dbReference>
<dbReference type="GO" id="GO:0000155">
    <property type="term" value="F:phosphorelay sensor kinase activity"/>
    <property type="evidence" value="ECO:0007669"/>
    <property type="project" value="InterPro"/>
</dbReference>
<keyword evidence="1" id="KW-0472">Membrane</keyword>
<dbReference type="GO" id="GO:0016020">
    <property type="term" value="C:membrane"/>
    <property type="evidence" value="ECO:0007669"/>
    <property type="project" value="InterPro"/>
</dbReference>
<name>A0A0T5VUF6_9SPHI</name>
<dbReference type="EMBL" id="LMZQ01000002">
    <property type="protein sequence ID" value="KRT17499.1"/>
    <property type="molecule type" value="Genomic_DNA"/>
</dbReference>
<evidence type="ECO:0000259" key="2">
    <source>
        <dbReference type="Pfam" id="PF06580"/>
    </source>
</evidence>
<keyword evidence="4" id="KW-1185">Reference proteome</keyword>
<keyword evidence="3" id="KW-0418">Kinase</keyword>
<keyword evidence="1" id="KW-0812">Transmembrane</keyword>
<dbReference type="AlphaFoldDB" id="A0A0T5VUF6"/>
<feature type="transmembrane region" description="Helical" evidence="1">
    <location>
        <begin position="16"/>
        <end position="33"/>
    </location>
</feature>
<protein>
    <submittedName>
        <fullName evidence="3">Histidine kinase</fullName>
    </submittedName>
</protein>
<feature type="transmembrane region" description="Helical" evidence="1">
    <location>
        <begin position="94"/>
        <end position="116"/>
    </location>
</feature>
<sequence>MPISGETFLSNKTRRILFLFCAFVLYYLVSYLIDPYAKFWQNYFQRSYLDIAAEWLITFLFCFLVAEATIVINNRLNKRIPWTKKPGKRLFIETLLNIAVVLTIILLNVICMYLIYNKTEAAEQLSIEDIKNLIQWVVVSFAIAFIIMGVNTGSYMVNNWKNSELEVTEQKLRVSELRQASVEAELNALKLQLDPHFIFNNLSVLSELILEDQALGYKYSENFAKVYRFLLLNSKKDLIPLEEELKFLRSYIFLTEQRIGSGVHFNIEVDQVANQLLIPPLTLQLLIENAIKHNRTGKNNPLEINIYSTLENALVVENKLIPLEHTIGGSTGIGLANIIRRFSLLAKQIPSVSAEEGSFKVTIHLIAHDK</sequence>
<reference evidence="3 4" key="1">
    <citation type="submission" date="2015-11" db="EMBL/GenBank/DDBJ databases">
        <title>Sequence of Pedobacter ginsenosidimutans.</title>
        <authorList>
            <person name="Carson E."/>
            <person name="Keyser V."/>
            <person name="Newman J."/>
            <person name="Miller J."/>
        </authorList>
    </citation>
    <scope>NUCLEOTIDE SEQUENCE [LARGE SCALE GENOMIC DNA]</scope>
    <source>
        <strain evidence="3 4">KACC 14530</strain>
    </source>
</reference>
<dbReference type="PANTHER" id="PTHR34220">
    <property type="entry name" value="SENSOR HISTIDINE KINASE YPDA"/>
    <property type="match status" value="1"/>
</dbReference>
<dbReference type="Pfam" id="PF06580">
    <property type="entry name" value="His_kinase"/>
    <property type="match status" value="1"/>
</dbReference>
<proteinExistence type="predicted"/>
<comment type="caution">
    <text evidence="3">The sequence shown here is derived from an EMBL/GenBank/DDBJ whole genome shotgun (WGS) entry which is preliminary data.</text>
</comment>